<feature type="transmembrane region" description="Helical" evidence="5">
    <location>
        <begin position="233"/>
        <end position="252"/>
    </location>
</feature>
<dbReference type="InterPro" id="IPR022403">
    <property type="entry name" value="Alc_ABC_transptr_permease"/>
</dbReference>
<dbReference type="PANTHER" id="PTHR43229">
    <property type="entry name" value="NODULATION PROTEIN J"/>
    <property type="match status" value="1"/>
</dbReference>
<evidence type="ECO:0000256" key="3">
    <source>
        <dbReference type="ARBA" id="ARBA00022989"/>
    </source>
</evidence>
<dbReference type="InterPro" id="IPR047817">
    <property type="entry name" value="ABC2_TM_bact-type"/>
</dbReference>
<dbReference type="InterPro" id="IPR013525">
    <property type="entry name" value="ABC2_TM"/>
</dbReference>
<feature type="domain" description="ABC transmembrane type-2" evidence="6">
    <location>
        <begin position="24"/>
        <end position="255"/>
    </location>
</feature>
<proteinExistence type="inferred from homology"/>
<dbReference type="PIRSF" id="PIRSF006648">
    <property type="entry name" value="DrrB"/>
    <property type="match status" value="1"/>
</dbReference>
<keyword evidence="3 5" id="KW-1133">Transmembrane helix</keyword>
<dbReference type="InterPro" id="IPR051784">
    <property type="entry name" value="Nod_factor_ABC_transporter"/>
</dbReference>
<evidence type="ECO:0000256" key="4">
    <source>
        <dbReference type="ARBA" id="ARBA00023136"/>
    </source>
</evidence>
<dbReference type="OrthoDB" id="9788252at2"/>
<dbReference type="GO" id="GO:0043190">
    <property type="term" value="C:ATP-binding cassette (ABC) transporter complex"/>
    <property type="evidence" value="ECO:0007669"/>
    <property type="project" value="InterPro"/>
</dbReference>
<dbReference type="KEGG" id="alp:LPB137_02695"/>
<evidence type="ECO:0000313" key="8">
    <source>
        <dbReference type="Proteomes" id="UP000186074"/>
    </source>
</evidence>
<name>A0A1P8KJU8_9BACT</name>
<accession>A0A1P8KJU8</accession>
<gene>
    <name evidence="7" type="ORF">LPB137_02695</name>
</gene>
<feature type="transmembrane region" description="Helical" evidence="5">
    <location>
        <begin position="142"/>
        <end position="164"/>
    </location>
</feature>
<evidence type="ECO:0000256" key="5">
    <source>
        <dbReference type="RuleBase" id="RU361157"/>
    </source>
</evidence>
<dbReference type="Pfam" id="PF01061">
    <property type="entry name" value="ABC2_membrane"/>
    <property type="match status" value="1"/>
</dbReference>
<feature type="transmembrane region" description="Helical" evidence="5">
    <location>
        <begin position="176"/>
        <end position="196"/>
    </location>
</feature>
<keyword evidence="4 5" id="KW-0472">Membrane</keyword>
<dbReference type="PANTHER" id="PTHR43229:SF2">
    <property type="entry name" value="NODULATION PROTEIN J"/>
    <property type="match status" value="1"/>
</dbReference>
<keyword evidence="8" id="KW-1185">Reference proteome</keyword>
<dbReference type="RefSeq" id="WP_076084060.1">
    <property type="nucleotide sequence ID" value="NZ_CP019070.1"/>
</dbReference>
<feature type="transmembrane region" description="Helical" evidence="5">
    <location>
        <begin position="34"/>
        <end position="53"/>
    </location>
</feature>
<evidence type="ECO:0000313" key="7">
    <source>
        <dbReference type="EMBL" id="APW64831.1"/>
    </source>
</evidence>
<sequence length="260" mass="29950">MRKLYYCALGIIYKELLRFIKQKSRFFSALVRPLLWLFIFSVGFKSALGLAIIPPYETYITYETYIVPGLVGMILLFNGMQSSLAMIFDREMGSMKILLTSNISRSYLLFCKMFATGIVSTIQATVFLFIAFLYGIDIPTLGYFLVIPVILFTSIILNAFALFISSVIKQLENFASVMNFVIFPMFFLSSALYPLWKIKDSSLFLYEVCVLNPFTYIVEFVRFTLYLKFDLNTFLIILGIFIITLTLAFIGYNTKNVLKR</sequence>
<protein>
    <recommendedName>
        <fullName evidence="5">Transport permease protein</fullName>
    </recommendedName>
</protein>
<feature type="transmembrane region" description="Helical" evidence="5">
    <location>
        <begin position="109"/>
        <end position="136"/>
    </location>
</feature>
<keyword evidence="5" id="KW-0813">Transport</keyword>
<dbReference type="NCBIfam" id="TIGR03861">
    <property type="entry name" value="phenyl_ABC_PedC"/>
    <property type="match status" value="1"/>
</dbReference>
<keyword evidence="2 5" id="KW-0812">Transmembrane</keyword>
<evidence type="ECO:0000259" key="6">
    <source>
        <dbReference type="PROSITE" id="PS51012"/>
    </source>
</evidence>
<evidence type="ECO:0000256" key="2">
    <source>
        <dbReference type="ARBA" id="ARBA00022692"/>
    </source>
</evidence>
<dbReference type="Proteomes" id="UP000186074">
    <property type="component" value="Chromosome"/>
</dbReference>
<dbReference type="PRINTS" id="PR00164">
    <property type="entry name" value="ABC2TRNSPORT"/>
</dbReference>
<dbReference type="EMBL" id="CP019070">
    <property type="protein sequence ID" value="APW64831.1"/>
    <property type="molecule type" value="Genomic_DNA"/>
</dbReference>
<dbReference type="STRING" id="1850254.LPB137_02695"/>
<comment type="similarity">
    <text evidence="5">Belongs to the ABC-2 integral membrane protein family.</text>
</comment>
<keyword evidence="5" id="KW-1003">Cell membrane</keyword>
<evidence type="ECO:0000256" key="1">
    <source>
        <dbReference type="ARBA" id="ARBA00004141"/>
    </source>
</evidence>
<dbReference type="PROSITE" id="PS51012">
    <property type="entry name" value="ABC_TM2"/>
    <property type="match status" value="1"/>
</dbReference>
<dbReference type="InterPro" id="IPR000412">
    <property type="entry name" value="ABC_2_transport"/>
</dbReference>
<dbReference type="GO" id="GO:0140359">
    <property type="term" value="F:ABC-type transporter activity"/>
    <property type="evidence" value="ECO:0007669"/>
    <property type="project" value="InterPro"/>
</dbReference>
<reference evidence="7 8" key="1">
    <citation type="submission" date="2017-01" db="EMBL/GenBank/DDBJ databases">
        <title>Genome sequencing of Arcobacter sp. LPB0137.</title>
        <authorList>
            <person name="Lee G.-W."/>
            <person name="Yi H."/>
        </authorList>
    </citation>
    <scope>NUCLEOTIDE SEQUENCE [LARGE SCALE GENOMIC DNA]</scope>
    <source>
        <strain evidence="7 8">LPB0137</strain>
    </source>
</reference>
<organism evidence="7 8">
    <name type="scientific">Poseidonibacter parvus</name>
    <dbReference type="NCBI Taxonomy" id="1850254"/>
    <lineage>
        <taxon>Bacteria</taxon>
        <taxon>Pseudomonadati</taxon>
        <taxon>Campylobacterota</taxon>
        <taxon>Epsilonproteobacteria</taxon>
        <taxon>Campylobacterales</taxon>
        <taxon>Arcobacteraceae</taxon>
        <taxon>Poseidonibacter</taxon>
    </lineage>
</organism>
<feature type="transmembrane region" description="Helical" evidence="5">
    <location>
        <begin position="65"/>
        <end position="88"/>
    </location>
</feature>
<comment type="subcellular location">
    <subcellularLocation>
        <location evidence="5">Cell membrane</location>
        <topology evidence="5">Multi-pass membrane protein</topology>
    </subcellularLocation>
    <subcellularLocation>
        <location evidence="1">Membrane</location>
        <topology evidence="1">Multi-pass membrane protein</topology>
    </subcellularLocation>
</comment>
<dbReference type="AlphaFoldDB" id="A0A1P8KJU8"/>